<comment type="similarity">
    <text evidence="1">Belongs to the eukaryotic ribosomal protein eL31 family.</text>
</comment>
<proteinExistence type="inferred from homology"/>
<dbReference type="GO" id="GO:0022625">
    <property type="term" value="C:cytosolic large ribosomal subunit"/>
    <property type="evidence" value="ECO:0007669"/>
    <property type="project" value="TreeGrafter"/>
</dbReference>
<evidence type="ECO:0000256" key="1">
    <source>
        <dbReference type="ARBA" id="ARBA00010808"/>
    </source>
</evidence>
<name>A0A5N3WMG7_MUNMU</name>
<dbReference type="PANTHER" id="PTHR10956">
    <property type="entry name" value="60S RIBOSOMAL PROTEIN L31"/>
    <property type="match status" value="1"/>
</dbReference>
<dbReference type="GO" id="GO:0002181">
    <property type="term" value="P:cytoplasmic translation"/>
    <property type="evidence" value="ECO:0007669"/>
    <property type="project" value="TreeGrafter"/>
</dbReference>
<dbReference type="GO" id="GO:0003735">
    <property type="term" value="F:structural constituent of ribosome"/>
    <property type="evidence" value="ECO:0007669"/>
    <property type="project" value="InterPro"/>
</dbReference>
<keyword evidence="5" id="KW-1185">Reference proteome</keyword>
<evidence type="ECO:0000256" key="3">
    <source>
        <dbReference type="ARBA" id="ARBA00023274"/>
    </source>
</evidence>
<keyword evidence="2" id="KW-0689">Ribosomal protein</keyword>
<evidence type="ECO:0000256" key="2">
    <source>
        <dbReference type="ARBA" id="ARBA00022980"/>
    </source>
</evidence>
<sequence>MHKSWAVFNIQASSKNSHRGWSTINKLVTRGNTVNIHKCTYGVGFKKHAPWALQEIGKFAEKERGTPKVCINTRLNRALSRRRGEDPPNKFYTLATYMPVTTFKNLWLLWMRTNC</sequence>
<reference evidence="4 5" key="1">
    <citation type="submission" date="2019-06" db="EMBL/GenBank/DDBJ databases">
        <title>Discovery of a novel chromosome fission-fusion reversal in muntjac.</title>
        <authorList>
            <person name="Mudd A.B."/>
            <person name="Bredeson J.V."/>
            <person name="Baum R."/>
            <person name="Hockemeyer D."/>
            <person name="Rokhsar D.S."/>
        </authorList>
    </citation>
    <scope>NUCLEOTIDE SEQUENCE [LARGE SCALE GENOMIC DNA]</scope>
    <source>
        <strain evidence="4">UTSW_UCB_Mm</strain>
        <tissue evidence="4">Fibroblast cell line</tissue>
    </source>
</reference>
<accession>A0A5N3WMG7</accession>
<dbReference type="SMART" id="SM01380">
    <property type="entry name" value="Ribosomal_L31e"/>
    <property type="match status" value="1"/>
</dbReference>
<organism evidence="4 5">
    <name type="scientific">Muntiacus muntjak</name>
    <name type="common">Barking deer</name>
    <name type="synonym">Indian muntjac</name>
    <dbReference type="NCBI Taxonomy" id="9888"/>
    <lineage>
        <taxon>Eukaryota</taxon>
        <taxon>Metazoa</taxon>
        <taxon>Chordata</taxon>
        <taxon>Craniata</taxon>
        <taxon>Vertebrata</taxon>
        <taxon>Euteleostomi</taxon>
        <taxon>Mammalia</taxon>
        <taxon>Eutheria</taxon>
        <taxon>Laurasiatheria</taxon>
        <taxon>Artiodactyla</taxon>
        <taxon>Ruminantia</taxon>
        <taxon>Pecora</taxon>
        <taxon>Cervidae</taxon>
        <taxon>Muntiacinae</taxon>
        <taxon>Muntiacus</taxon>
    </lineage>
</organism>
<dbReference type="SUPFAM" id="SSF54575">
    <property type="entry name" value="Ribosomal protein L31e"/>
    <property type="match status" value="1"/>
</dbReference>
<dbReference type="InterPro" id="IPR000054">
    <property type="entry name" value="Ribosomal_eL31"/>
</dbReference>
<evidence type="ECO:0000313" key="5">
    <source>
        <dbReference type="Proteomes" id="UP000326458"/>
    </source>
</evidence>
<evidence type="ECO:0000313" key="4">
    <source>
        <dbReference type="EMBL" id="KAB0363002.1"/>
    </source>
</evidence>
<dbReference type="Proteomes" id="UP000326458">
    <property type="component" value="Unassembled WGS sequence"/>
</dbReference>
<dbReference type="InterPro" id="IPR023621">
    <property type="entry name" value="Ribosomal_eL31_dom_sf"/>
</dbReference>
<dbReference type="Gene3D" id="3.10.440.10">
    <property type="match status" value="1"/>
</dbReference>
<protein>
    <submittedName>
        <fullName evidence="4">Uncharacterized protein</fullName>
    </submittedName>
</protein>
<dbReference type="EMBL" id="VCEA01000001">
    <property type="protein sequence ID" value="KAB0363002.1"/>
    <property type="molecule type" value="Genomic_DNA"/>
</dbReference>
<dbReference type="PANTHER" id="PTHR10956:SF0">
    <property type="entry name" value="60S RIBOSOMAL PROTEIN L31"/>
    <property type="match status" value="1"/>
</dbReference>
<gene>
    <name evidence="4" type="ORF">FD754_007158</name>
</gene>
<dbReference type="Pfam" id="PF01198">
    <property type="entry name" value="Ribosomal_L31e"/>
    <property type="match status" value="1"/>
</dbReference>
<keyword evidence="3" id="KW-0687">Ribonucleoprotein</keyword>
<comment type="caution">
    <text evidence="4">The sequence shown here is derived from an EMBL/GenBank/DDBJ whole genome shotgun (WGS) entry which is preliminary data.</text>
</comment>
<dbReference type="AlphaFoldDB" id="A0A5N3WMG7"/>